<comment type="caution">
    <text evidence="2">The sequence shown here is derived from an EMBL/GenBank/DDBJ whole genome shotgun (WGS) entry which is preliminary data.</text>
</comment>
<keyword evidence="1" id="KW-1133">Transmembrane helix</keyword>
<gene>
    <name evidence="2" type="ORF">CYL18_11735</name>
</gene>
<evidence type="ECO:0008006" key="4">
    <source>
        <dbReference type="Google" id="ProtNLM"/>
    </source>
</evidence>
<dbReference type="SUPFAM" id="SSF140500">
    <property type="entry name" value="BAS1536-like"/>
    <property type="match status" value="1"/>
</dbReference>
<sequence length="108" mass="12807">MKMPEPSFDKEVQFMSFGLIILQFYEIFGFLIYIYKEVWHNPKKEDCIGGIVVKQANFVTLEADINIAREKMINYASEYGYLDQGTITLSRQLDQLINQYTRMKYNRT</sequence>
<proteinExistence type="predicted"/>
<evidence type="ECO:0000313" key="2">
    <source>
        <dbReference type="EMBL" id="PQD94996.1"/>
    </source>
</evidence>
<dbReference type="Pfam" id="PF09388">
    <property type="entry name" value="SpoOE-like"/>
    <property type="match status" value="1"/>
</dbReference>
<name>A0A2S7MZ04_9BACI</name>
<protein>
    <recommendedName>
        <fullName evidence="4">Aspartyl-phosphate phosphatase Spo0E family protein</fullName>
    </recommendedName>
</protein>
<dbReference type="GO" id="GO:0043937">
    <property type="term" value="P:regulation of sporulation"/>
    <property type="evidence" value="ECO:0007669"/>
    <property type="project" value="InterPro"/>
</dbReference>
<dbReference type="InterPro" id="IPR037208">
    <property type="entry name" value="Spo0E-like_sf"/>
</dbReference>
<keyword evidence="1" id="KW-0472">Membrane</keyword>
<evidence type="ECO:0000256" key="1">
    <source>
        <dbReference type="SAM" id="Phobius"/>
    </source>
</evidence>
<dbReference type="Gene3D" id="4.10.280.10">
    <property type="entry name" value="Helix-loop-helix DNA-binding domain"/>
    <property type="match status" value="1"/>
</dbReference>
<keyword evidence="1" id="KW-0812">Transmembrane</keyword>
<accession>A0A2S7MZ04</accession>
<feature type="transmembrane region" description="Helical" evidence="1">
    <location>
        <begin position="12"/>
        <end position="35"/>
    </location>
</feature>
<dbReference type="GO" id="GO:0046983">
    <property type="term" value="F:protein dimerization activity"/>
    <property type="evidence" value="ECO:0007669"/>
    <property type="project" value="InterPro"/>
</dbReference>
<keyword evidence="3" id="KW-1185">Reference proteome</keyword>
<dbReference type="InterPro" id="IPR036638">
    <property type="entry name" value="HLH_DNA-bd_sf"/>
</dbReference>
<evidence type="ECO:0000313" key="3">
    <source>
        <dbReference type="Proteomes" id="UP000239663"/>
    </source>
</evidence>
<dbReference type="InterPro" id="IPR018540">
    <property type="entry name" value="Spo0E-like"/>
</dbReference>
<dbReference type="AlphaFoldDB" id="A0A2S7MZ04"/>
<dbReference type="EMBL" id="PKOZ01000006">
    <property type="protein sequence ID" value="PQD94996.1"/>
    <property type="molecule type" value="Genomic_DNA"/>
</dbReference>
<reference evidence="2 3" key="1">
    <citation type="submission" date="2017-12" db="EMBL/GenBank/DDBJ databases">
        <title>Taxonomic description and draft genome of Pradoshia cofamensis Gen. nov., sp. nov., a thermotolerant bacillale isolated from anterior gut of earthworm Eisenia fetida.</title>
        <authorList>
            <person name="Saha T."/>
            <person name="Chakraborty R."/>
        </authorList>
    </citation>
    <scope>NUCLEOTIDE SEQUENCE [LARGE SCALE GENOMIC DNA]</scope>
    <source>
        <strain evidence="2 3">EAG3</strain>
    </source>
</reference>
<dbReference type="Proteomes" id="UP000239663">
    <property type="component" value="Unassembled WGS sequence"/>
</dbReference>
<organism evidence="2 3">
    <name type="scientific">Pradoshia eiseniae</name>
    <dbReference type="NCBI Taxonomy" id="2064768"/>
    <lineage>
        <taxon>Bacteria</taxon>
        <taxon>Bacillati</taxon>
        <taxon>Bacillota</taxon>
        <taxon>Bacilli</taxon>
        <taxon>Bacillales</taxon>
        <taxon>Bacillaceae</taxon>
        <taxon>Pradoshia</taxon>
    </lineage>
</organism>